<keyword evidence="1" id="KW-0805">Transcription regulation</keyword>
<evidence type="ECO:0000313" key="6">
    <source>
        <dbReference type="EMBL" id="MRV70161.1"/>
    </source>
</evidence>
<dbReference type="PRINTS" id="PR00455">
    <property type="entry name" value="HTHTETR"/>
</dbReference>
<comment type="caution">
    <text evidence="6">The sequence shown here is derived from an EMBL/GenBank/DDBJ whole genome shotgun (WGS) entry which is preliminary data.</text>
</comment>
<dbReference type="InterPro" id="IPR036271">
    <property type="entry name" value="Tet_transcr_reg_TetR-rel_C_sf"/>
</dbReference>
<dbReference type="Pfam" id="PF00440">
    <property type="entry name" value="TetR_N"/>
    <property type="match status" value="1"/>
</dbReference>
<protein>
    <submittedName>
        <fullName evidence="6">TetR family transcriptional regulator</fullName>
    </submittedName>
</protein>
<dbReference type="PANTHER" id="PTHR47506:SF7">
    <property type="entry name" value="TRANSCRIPTIONAL REGULATORY PROTEIN"/>
    <property type="match status" value="1"/>
</dbReference>
<evidence type="ECO:0000313" key="7">
    <source>
        <dbReference type="Proteomes" id="UP000446768"/>
    </source>
</evidence>
<dbReference type="Gene3D" id="1.10.357.10">
    <property type="entry name" value="Tetracycline Repressor, domain 2"/>
    <property type="match status" value="1"/>
</dbReference>
<keyword evidence="3" id="KW-0804">Transcription</keyword>
<dbReference type="AlphaFoldDB" id="A0A7X2IHK9"/>
<sequence length="189" mass="20010">MKVSREQAALNRERIVETAATLFRERGYDGIGVADLMKAAGLTHGGFYGHFGSKEDLLAEACAKALEHSAERWRQRAAHAPEQARGAIIDAYLTPRHCGNPGAGCAVTALGADVSRCGPAARDALAHGVREQLAILAPLEPGADDAEKRRQAIADYAAMVGGVLLARLFADEAQANEILDAVRSTLHAT</sequence>
<reference evidence="6 7" key="1">
    <citation type="submission" date="2019-11" db="EMBL/GenBank/DDBJ databases">
        <title>Novel species isolated from a subtropical stream in China.</title>
        <authorList>
            <person name="Lu H."/>
        </authorList>
    </citation>
    <scope>NUCLEOTIDE SEQUENCE [LARGE SCALE GENOMIC DNA]</scope>
    <source>
        <strain evidence="6 7">FT92W</strain>
    </source>
</reference>
<gene>
    <name evidence="6" type="ORF">GJ700_00285</name>
</gene>
<dbReference type="InterPro" id="IPR001647">
    <property type="entry name" value="HTH_TetR"/>
</dbReference>
<accession>A0A7X2IHK9</accession>
<evidence type="ECO:0000259" key="5">
    <source>
        <dbReference type="PROSITE" id="PS50977"/>
    </source>
</evidence>
<evidence type="ECO:0000256" key="2">
    <source>
        <dbReference type="ARBA" id="ARBA00023125"/>
    </source>
</evidence>
<organism evidence="6 7">
    <name type="scientific">Pseudoduganella rivuli</name>
    <dbReference type="NCBI Taxonomy" id="2666085"/>
    <lineage>
        <taxon>Bacteria</taxon>
        <taxon>Pseudomonadati</taxon>
        <taxon>Pseudomonadota</taxon>
        <taxon>Betaproteobacteria</taxon>
        <taxon>Burkholderiales</taxon>
        <taxon>Oxalobacteraceae</taxon>
        <taxon>Telluria group</taxon>
        <taxon>Pseudoduganella</taxon>
    </lineage>
</organism>
<name>A0A7X2IHK9_9BURK</name>
<dbReference type="PROSITE" id="PS50977">
    <property type="entry name" value="HTH_TETR_2"/>
    <property type="match status" value="1"/>
</dbReference>
<evidence type="ECO:0000256" key="4">
    <source>
        <dbReference type="PROSITE-ProRule" id="PRU00335"/>
    </source>
</evidence>
<dbReference type="EMBL" id="WKJJ01000001">
    <property type="protein sequence ID" value="MRV70161.1"/>
    <property type="molecule type" value="Genomic_DNA"/>
</dbReference>
<keyword evidence="2 4" id="KW-0238">DNA-binding</keyword>
<feature type="domain" description="HTH tetR-type" evidence="5">
    <location>
        <begin position="9"/>
        <end position="69"/>
    </location>
</feature>
<evidence type="ECO:0000256" key="1">
    <source>
        <dbReference type="ARBA" id="ARBA00023015"/>
    </source>
</evidence>
<dbReference type="RefSeq" id="WP_154370666.1">
    <property type="nucleotide sequence ID" value="NZ_WKJJ01000001.1"/>
</dbReference>
<feature type="DNA-binding region" description="H-T-H motif" evidence="4">
    <location>
        <begin position="32"/>
        <end position="51"/>
    </location>
</feature>
<dbReference type="InterPro" id="IPR009057">
    <property type="entry name" value="Homeodomain-like_sf"/>
</dbReference>
<dbReference type="SUPFAM" id="SSF48498">
    <property type="entry name" value="Tetracyclin repressor-like, C-terminal domain"/>
    <property type="match status" value="1"/>
</dbReference>
<dbReference type="GO" id="GO:0003677">
    <property type="term" value="F:DNA binding"/>
    <property type="evidence" value="ECO:0007669"/>
    <property type="project" value="UniProtKB-UniRule"/>
</dbReference>
<evidence type="ECO:0000256" key="3">
    <source>
        <dbReference type="ARBA" id="ARBA00023163"/>
    </source>
</evidence>
<dbReference type="Proteomes" id="UP000446768">
    <property type="component" value="Unassembled WGS sequence"/>
</dbReference>
<keyword evidence="7" id="KW-1185">Reference proteome</keyword>
<dbReference type="Gene3D" id="1.10.10.60">
    <property type="entry name" value="Homeodomain-like"/>
    <property type="match status" value="1"/>
</dbReference>
<dbReference type="SUPFAM" id="SSF46689">
    <property type="entry name" value="Homeodomain-like"/>
    <property type="match status" value="1"/>
</dbReference>
<proteinExistence type="predicted"/>
<dbReference type="PANTHER" id="PTHR47506">
    <property type="entry name" value="TRANSCRIPTIONAL REGULATORY PROTEIN"/>
    <property type="match status" value="1"/>
</dbReference>